<protein>
    <recommendedName>
        <fullName evidence="2">TonB-dependent receptor-like beta-barrel domain-containing protein</fullName>
    </recommendedName>
</protein>
<comment type="caution">
    <text evidence="1">The sequence shown here is derived from an EMBL/GenBank/DDBJ whole genome shotgun (WGS) entry which is preliminary data.</text>
</comment>
<evidence type="ECO:0000313" key="1">
    <source>
        <dbReference type="EMBL" id="GAI62740.1"/>
    </source>
</evidence>
<sequence>LKNGSIMTSYSICLPHLFITPSIYGYLLRKDDDYRLISPGLNFSSTIPWAIISGGLNVDVWQINNANYIEEQTKFEIIFDRTIYLPHFEISTIYTNSRLNSMFTGKLHIRNFHLAISTPTVHGFPTPNFTIQYLNPKIKLETEIKTGCIYKTLKDHLNPNTPLRYAIPVPDESLKVGVNFNAKLDLGKHQIGVLSSVKNWNSRPVPGEDFEIASIKNVKEININVMFQNQFANKLIRVENDLHFNYNWTDTTIAFLAEYAIYDTFKIYFGALDISLETEYISKRDGIYTEMLSPALIINPNIGLKYKFIRIFASVYNLTDDRKEIFDHYFLNHRQYAGGLEIDFRF</sequence>
<name>X1RHW0_9ZZZZ</name>
<accession>X1RHW0</accession>
<dbReference type="AlphaFoldDB" id="X1RHW0"/>
<feature type="non-terminal residue" evidence="1">
    <location>
        <position position="1"/>
    </location>
</feature>
<dbReference type="EMBL" id="BARW01003044">
    <property type="protein sequence ID" value="GAI62740.1"/>
    <property type="molecule type" value="Genomic_DNA"/>
</dbReference>
<proteinExistence type="predicted"/>
<organism evidence="1">
    <name type="scientific">marine sediment metagenome</name>
    <dbReference type="NCBI Taxonomy" id="412755"/>
    <lineage>
        <taxon>unclassified sequences</taxon>
        <taxon>metagenomes</taxon>
        <taxon>ecological metagenomes</taxon>
    </lineage>
</organism>
<evidence type="ECO:0008006" key="2">
    <source>
        <dbReference type="Google" id="ProtNLM"/>
    </source>
</evidence>
<gene>
    <name evidence="1" type="ORF">S12H4_08023</name>
</gene>
<reference evidence="1" key="1">
    <citation type="journal article" date="2014" name="Front. Microbiol.">
        <title>High frequency of phylogenetically diverse reductive dehalogenase-homologous genes in deep subseafloor sedimentary metagenomes.</title>
        <authorList>
            <person name="Kawai M."/>
            <person name="Futagami T."/>
            <person name="Toyoda A."/>
            <person name="Takaki Y."/>
            <person name="Nishi S."/>
            <person name="Hori S."/>
            <person name="Arai W."/>
            <person name="Tsubouchi T."/>
            <person name="Morono Y."/>
            <person name="Uchiyama I."/>
            <person name="Ito T."/>
            <person name="Fujiyama A."/>
            <person name="Inagaki F."/>
            <person name="Takami H."/>
        </authorList>
    </citation>
    <scope>NUCLEOTIDE SEQUENCE</scope>
    <source>
        <strain evidence="1">Expedition CK06-06</strain>
    </source>
</reference>